<dbReference type="InterPro" id="IPR052976">
    <property type="entry name" value="Scoloptoxin-like"/>
</dbReference>
<gene>
    <name evidence="3" type="ORF">Hamer_G006527</name>
</gene>
<keyword evidence="4" id="KW-1185">Reference proteome</keyword>
<dbReference type="PANTHER" id="PTHR22933">
    <property type="entry name" value="FI18007P1-RELATED"/>
    <property type="match status" value="1"/>
</dbReference>
<evidence type="ECO:0000313" key="3">
    <source>
        <dbReference type="EMBL" id="KAG7156551.1"/>
    </source>
</evidence>
<dbReference type="PROSITE" id="PS50940">
    <property type="entry name" value="CHIT_BIND_II"/>
    <property type="match status" value="1"/>
</dbReference>
<evidence type="ECO:0000259" key="2">
    <source>
        <dbReference type="PROSITE" id="PS50940"/>
    </source>
</evidence>
<feature type="signal peptide" evidence="1">
    <location>
        <begin position="1"/>
        <end position="19"/>
    </location>
</feature>
<protein>
    <submittedName>
        <fullName evidence="3">U-scoloptoxin(01)-Cw1a-like 15</fullName>
    </submittedName>
</protein>
<dbReference type="EMBL" id="JAHLQT010039062">
    <property type="protein sequence ID" value="KAG7156551.1"/>
    <property type="molecule type" value="Genomic_DNA"/>
</dbReference>
<feature type="domain" description="Chitin-binding type-2" evidence="2">
    <location>
        <begin position="40"/>
        <end position="108"/>
    </location>
</feature>
<evidence type="ECO:0000313" key="4">
    <source>
        <dbReference type="Proteomes" id="UP000747542"/>
    </source>
</evidence>
<proteinExistence type="predicted"/>
<dbReference type="AlphaFoldDB" id="A0A8J5JI19"/>
<dbReference type="Pfam" id="PF01607">
    <property type="entry name" value="CBM_14"/>
    <property type="match status" value="1"/>
</dbReference>
<organism evidence="3 4">
    <name type="scientific">Homarus americanus</name>
    <name type="common">American lobster</name>
    <dbReference type="NCBI Taxonomy" id="6706"/>
    <lineage>
        <taxon>Eukaryota</taxon>
        <taxon>Metazoa</taxon>
        <taxon>Ecdysozoa</taxon>
        <taxon>Arthropoda</taxon>
        <taxon>Crustacea</taxon>
        <taxon>Multicrustacea</taxon>
        <taxon>Malacostraca</taxon>
        <taxon>Eumalacostraca</taxon>
        <taxon>Eucarida</taxon>
        <taxon>Decapoda</taxon>
        <taxon>Pleocyemata</taxon>
        <taxon>Astacidea</taxon>
        <taxon>Nephropoidea</taxon>
        <taxon>Nephropidae</taxon>
        <taxon>Homarus</taxon>
    </lineage>
</organism>
<accession>A0A8J5JI19</accession>
<reference evidence="3" key="1">
    <citation type="journal article" date="2021" name="Sci. Adv.">
        <title>The American lobster genome reveals insights on longevity, neural, and immune adaptations.</title>
        <authorList>
            <person name="Polinski J.M."/>
            <person name="Zimin A.V."/>
            <person name="Clark K.F."/>
            <person name="Kohn A.B."/>
            <person name="Sadowski N."/>
            <person name="Timp W."/>
            <person name="Ptitsyn A."/>
            <person name="Khanna P."/>
            <person name="Romanova D.Y."/>
            <person name="Williams P."/>
            <person name="Greenwood S.J."/>
            <person name="Moroz L.L."/>
            <person name="Walt D.R."/>
            <person name="Bodnar A.G."/>
        </authorList>
    </citation>
    <scope>NUCLEOTIDE SEQUENCE</scope>
    <source>
        <strain evidence="3">GMGI-L3</strain>
    </source>
</reference>
<dbReference type="InterPro" id="IPR002557">
    <property type="entry name" value="Chitin-bd_dom"/>
</dbReference>
<feature type="chain" id="PRO_5035261340" evidence="1">
    <location>
        <begin position="20"/>
        <end position="128"/>
    </location>
</feature>
<comment type="caution">
    <text evidence="3">The sequence shown here is derived from an EMBL/GenBank/DDBJ whole genome shotgun (WGS) entry which is preliminary data.</text>
</comment>
<dbReference type="Proteomes" id="UP000747542">
    <property type="component" value="Unassembled WGS sequence"/>
</dbReference>
<dbReference type="OrthoDB" id="6407151at2759"/>
<keyword evidence="1" id="KW-0732">Signal</keyword>
<sequence>MYRAATVILVMALATLTLAKFAWELPIDYELSLSSPLDTSFTCEGRSYGYYADVDNNCEIFHVCLPVADASGTVVITLQYTFTCGNQTILSQDTATCKFREDAFPCDQAPTLYDVVNEEFGRIPEPLE</sequence>
<name>A0A8J5JI19_HOMAM</name>
<dbReference type="GO" id="GO:0008061">
    <property type="term" value="F:chitin binding"/>
    <property type="evidence" value="ECO:0007669"/>
    <property type="project" value="InterPro"/>
</dbReference>
<evidence type="ECO:0000256" key="1">
    <source>
        <dbReference type="SAM" id="SignalP"/>
    </source>
</evidence>
<dbReference type="PANTHER" id="PTHR22933:SF43">
    <property type="entry name" value="LP10131P"/>
    <property type="match status" value="1"/>
</dbReference>
<dbReference type="GO" id="GO:0005576">
    <property type="term" value="C:extracellular region"/>
    <property type="evidence" value="ECO:0007669"/>
    <property type="project" value="InterPro"/>
</dbReference>